<dbReference type="SUPFAM" id="SSF53850">
    <property type="entry name" value="Periplasmic binding protein-like II"/>
    <property type="match status" value="1"/>
</dbReference>
<keyword evidence="7" id="KW-1185">Reference proteome</keyword>
<dbReference type="GO" id="GO:0005829">
    <property type="term" value="C:cytosol"/>
    <property type="evidence" value="ECO:0007669"/>
    <property type="project" value="TreeGrafter"/>
</dbReference>
<keyword evidence="2" id="KW-0805">Transcription regulation</keyword>
<dbReference type="AlphaFoldDB" id="A0A4R2T1I2"/>
<name>A0A4R2T1I2_9PAST</name>
<dbReference type="RefSeq" id="WP_131975705.1">
    <property type="nucleotide sequence ID" value="NZ_SLYB01000006.1"/>
</dbReference>
<gene>
    <name evidence="6" type="ORF">EDC44_10649</name>
</gene>
<dbReference type="Pfam" id="PF00126">
    <property type="entry name" value="HTH_1"/>
    <property type="match status" value="1"/>
</dbReference>
<dbReference type="InterPro" id="IPR036388">
    <property type="entry name" value="WH-like_DNA-bd_sf"/>
</dbReference>
<dbReference type="SUPFAM" id="SSF46785">
    <property type="entry name" value="Winged helix' DNA-binding domain"/>
    <property type="match status" value="1"/>
</dbReference>
<protein>
    <submittedName>
        <fullName evidence="6">DNA-binding transcriptional LysR family regulator</fullName>
    </submittedName>
</protein>
<sequence length="292" mass="32841">MDIKLLRYFLAVVQEENISRAAEALFITQPTLIRQMAQLEEELGVQLFERGRRLVLTDAGVALRQRAEDVVVLMDKIKADFADRQNVAGIISIGMGGLLAAQQILDLSEAFQRDYPQVQFRFYSDNADDIKEKLDAGLLDFGVLLEPVEMARYDYLRFHTEERWGVLMPSENPLAAKNAITPQDLDGLPLMVSDRQALQKELNHWLQAGNIQPNIVATYNLITHTAALVDSGYAYALTIEGAITLLDKNRLAFRPLFPELAMTSVLAWKKTRADFGAAAKFLQFVKEKLQAV</sequence>
<evidence type="ECO:0000256" key="1">
    <source>
        <dbReference type="ARBA" id="ARBA00009437"/>
    </source>
</evidence>
<comment type="caution">
    <text evidence="6">The sequence shown here is derived from an EMBL/GenBank/DDBJ whole genome shotgun (WGS) entry which is preliminary data.</text>
</comment>
<comment type="similarity">
    <text evidence="1">Belongs to the LysR transcriptional regulatory family.</text>
</comment>
<dbReference type="Proteomes" id="UP000295763">
    <property type="component" value="Unassembled WGS sequence"/>
</dbReference>
<dbReference type="InterPro" id="IPR000847">
    <property type="entry name" value="LysR_HTH_N"/>
</dbReference>
<dbReference type="FunFam" id="1.10.10.10:FF:000001">
    <property type="entry name" value="LysR family transcriptional regulator"/>
    <property type="match status" value="1"/>
</dbReference>
<evidence type="ECO:0000256" key="3">
    <source>
        <dbReference type="ARBA" id="ARBA00023125"/>
    </source>
</evidence>
<dbReference type="InterPro" id="IPR005119">
    <property type="entry name" value="LysR_subst-bd"/>
</dbReference>
<dbReference type="InterPro" id="IPR050950">
    <property type="entry name" value="HTH-type_LysR_regulators"/>
</dbReference>
<dbReference type="PRINTS" id="PR00039">
    <property type="entry name" value="HTHLYSR"/>
</dbReference>
<dbReference type="Pfam" id="PF03466">
    <property type="entry name" value="LysR_substrate"/>
    <property type="match status" value="1"/>
</dbReference>
<reference evidence="6 7" key="1">
    <citation type="submission" date="2019-03" db="EMBL/GenBank/DDBJ databases">
        <title>Genomic Encyclopedia of Type Strains, Phase IV (KMG-IV): sequencing the most valuable type-strain genomes for metagenomic binning, comparative biology and taxonomic classification.</title>
        <authorList>
            <person name="Goeker M."/>
        </authorList>
    </citation>
    <scope>NUCLEOTIDE SEQUENCE [LARGE SCALE GENOMIC DNA]</scope>
    <source>
        <strain evidence="6 7">DSM 28404</strain>
    </source>
</reference>
<dbReference type="PANTHER" id="PTHR30419">
    <property type="entry name" value="HTH-TYPE TRANSCRIPTIONAL REGULATOR YBHD"/>
    <property type="match status" value="1"/>
</dbReference>
<evidence type="ECO:0000313" key="7">
    <source>
        <dbReference type="Proteomes" id="UP000295763"/>
    </source>
</evidence>
<dbReference type="Gene3D" id="3.40.190.290">
    <property type="match status" value="1"/>
</dbReference>
<dbReference type="Gene3D" id="1.10.10.10">
    <property type="entry name" value="Winged helix-like DNA-binding domain superfamily/Winged helix DNA-binding domain"/>
    <property type="match status" value="1"/>
</dbReference>
<dbReference type="GO" id="GO:0003677">
    <property type="term" value="F:DNA binding"/>
    <property type="evidence" value="ECO:0007669"/>
    <property type="project" value="UniProtKB-KW"/>
</dbReference>
<evidence type="ECO:0000313" key="6">
    <source>
        <dbReference type="EMBL" id="TCP95990.1"/>
    </source>
</evidence>
<proteinExistence type="inferred from homology"/>
<evidence type="ECO:0000259" key="5">
    <source>
        <dbReference type="PROSITE" id="PS50931"/>
    </source>
</evidence>
<dbReference type="CDD" id="cd05466">
    <property type="entry name" value="PBP2_LTTR_substrate"/>
    <property type="match status" value="1"/>
</dbReference>
<dbReference type="OrthoDB" id="8479357at2"/>
<organism evidence="6 7">
    <name type="scientific">Cricetibacter osteomyelitidis</name>
    <dbReference type="NCBI Taxonomy" id="1521931"/>
    <lineage>
        <taxon>Bacteria</taxon>
        <taxon>Pseudomonadati</taxon>
        <taxon>Pseudomonadota</taxon>
        <taxon>Gammaproteobacteria</taxon>
        <taxon>Pasteurellales</taxon>
        <taxon>Pasteurellaceae</taxon>
        <taxon>Cricetibacter</taxon>
    </lineage>
</organism>
<accession>A0A4R2T1I2</accession>
<dbReference type="EMBL" id="SLYB01000006">
    <property type="protein sequence ID" value="TCP95990.1"/>
    <property type="molecule type" value="Genomic_DNA"/>
</dbReference>
<keyword evidence="3 6" id="KW-0238">DNA-binding</keyword>
<dbReference type="PROSITE" id="PS50931">
    <property type="entry name" value="HTH_LYSR"/>
    <property type="match status" value="1"/>
</dbReference>
<keyword evidence="4" id="KW-0804">Transcription</keyword>
<dbReference type="InterPro" id="IPR036390">
    <property type="entry name" value="WH_DNA-bd_sf"/>
</dbReference>
<feature type="domain" description="HTH lysR-type" evidence="5">
    <location>
        <begin position="1"/>
        <end position="57"/>
    </location>
</feature>
<evidence type="ECO:0000256" key="2">
    <source>
        <dbReference type="ARBA" id="ARBA00023015"/>
    </source>
</evidence>
<dbReference type="PANTHER" id="PTHR30419:SF8">
    <property type="entry name" value="NITROGEN ASSIMILATION TRANSCRIPTIONAL ACTIVATOR-RELATED"/>
    <property type="match status" value="1"/>
</dbReference>
<dbReference type="GO" id="GO:0003700">
    <property type="term" value="F:DNA-binding transcription factor activity"/>
    <property type="evidence" value="ECO:0007669"/>
    <property type="project" value="InterPro"/>
</dbReference>
<evidence type="ECO:0000256" key="4">
    <source>
        <dbReference type="ARBA" id="ARBA00023163"/>
    </source>
</evidence>